<feature type="transmembrane region" description="Helical" evidence="1">
    <location>
        <begin position="129"/>
        <end position="146"/>
    </location>
</feature>
<feature type="transmembrane region" description="Helical" evidence="1">
    <location>
        <begin position="278"/>
        <end position="296"/>
    </location>
</feature>
<protein>
    <submittedName>
        <fullName evidence="2">Uncharacterized protein</fullName>
    </submittedName>
</protein>
<evidence type="ECO:0000313" key="3">
    <source>
        <dbReference type="Proteomes" id="UP001171945"/>
    </source>
</evidence>
<proteinExistence type="predicted"/>
<keyword evidence="1" id="KW-0812">Transmembrane</keyword>
<sequence>QSLSTETFIGGLCVVALVWLSTIYFGAPTAGNALDASWTQSLAYAFKHHFQAGVDYLFTFGPLGYIYHPRSSYDVDLFYTFIAWHIITGLFFAVIFVTYTQKIDGKIDKFIYLFLVLVVISSFPDDPRYFLGIVASVVLAISPPPFFKHSILRYTTLVGLILLFLAVVSLTKFTHFVLAGVGVLSMTVAIWHSYSRKFALIIPIVFTIFLLCIWLISGQSLLNLPTYIINSLQITSGYSDAMSGGFKITEIKLAMANIFVIMLMVLLACFIKPWKMKRFIIASMVFFGIFIAWKAGFVRHDAHSLIFFAFAVLAPFFIEYDKSMHRFLILAFRVLRYIAIFTALSGLFIAGSAINYTHSNFMAKWNQRIVNNLTTLLNLPDLKAKRDKKLDRLKQKYNLPKIRAVVGQATVDIFSWEQGVLFLNELNWHPRPVFQSYVAFTPSLIALNGDFYASEQAPEFVIFKLQAIDGQFPLMNDNEALKILLRDYQPILSEKGYFLLKRVPRSQGAVSAGETLLSREIKIGEPIDIRALSNKSLLLSLDIRKSWMGHLSSLLYKMPDIYLEIEATDGTKMSYRIIPGMTQSGFVINPLILNQADLVGWYTETALKRVATLRVVIKPEKLWLQYFFNTNLALKISENKITPYPVDDTQNLRTGLYPMFHSEPYQVSSPSNAALEEGKAVLMVHAPGEMRFRLPAGKHKFTGQFGILKGAYSAKNKHPTDGVEFSAVIQKNHGEELILFKQFLNPRVVKADRGLQTITTVSFEIEKNAELILRTHPGISNNMQSDWSFWRLDY</sequence>
<feature type="transmembrane region" description="Helical" evidence="1">
    <location>
        <begin position="173"/>
        <end position="191"/>
    </location>
</feature>
<feature type="transmembrane region" description="Helical" evidence="1">
    <location>
        <begin position="302"/>
        <end position="318"/>
    </location>
</feature>
<comment type="caution">
    <text evidence="2">The sequence shown here is derived from an EMBL/GenBank/DDBJ whole genome shotgun (WGS) entry which is preliminary data.</text>
</comment>
<feature type="transmembrane region" description="Helical" evidence="1">
    <location>
        <begin position="7"/>
        <end position="27"/>
    </location>
</feature>
<name>A0ABT7VT67_9GAMM</name>
<feature type="transmembrane region" description="Helical" evidence="1">
    <location>
        <begin position="251"/>
        <end position="271"/>
    </location>
</feature>
<organism evidence="2 3">
    <name type="scientific">Candidatus Marithioploca araucensis</name>
    <dbReference type="NCBI Taxonomy" id="70273"/>
    <lineage>
        <taxon>Bacteria</taxon>
        <taxon>Pseudomonadati</taxon>
        <taxon>Pseudomonadota</taxon>
        <taxon>Gammaproteobacteria</taxon>
        <taxon>Thiotrichales</taxon>
        <taxon>Thiotrichaceae</taxon>
        <taxon>Candidatus Marithioploca</taxon>
    </lineage>
</organism>
<feature type="non-terminal residue" evidence="2">
    <location>
        <position position="1"/>
    </location>
</feature>
<evidence type="ECO:0000256" key="1">
    <source>
        <dbReference type="SAM" id="Phobius"/>
    </source>
</evidence>
<feature type="transmembrane region" description="Helical" evidence="1">
    <location>
        <begin position="77"/>
        <end position="100"/>
    </location>
</feature>
<evidence type="ECO:0000313" key="2">
    <source>
        <dbReference type="EMBL" id="MDM8562761.1"/>
    </source>
</evidence>
<keyword evidence="1" id="KW-1133">Transmembrane helix</keyword>
<accession>A0ABT7VT67</accession>
<keyword evidence="3" id="KW-1185">Reference proteome</keyword>
<feature type="transmembrane region" description="Helical" evidence="1">
    <location>
        <begin position="151"/>
        <end position="167"/>
    </location>
</feature>
<dbReference type="EMBL" id="JAUCGM010000277">
    <property type="protein sequence ID" value="MDM8562761.1"/>
    <property type="molecule type" value="Genomic_DNA"/>
</dbReference>
<feature type="transmembrane region" description="Helical" evidence="1">
    <location>
        <begin position="198"/>
        <end position="217"/>
    </location>
</feature>
<gene>
    <name evidence="2" type="ORF">QUF54_05345</name>
</gene>
<feature type="transmembrane region" description="Helical" evidence="1">
    <location>
        <begin position="330"/>
        <end position="354"/>
    </location>
</feature>
<reference evidence="2" key="1">
    <citation type="submission" date="2023-06" db="EMBL/GenBank/DDBJ databases">
        <title>Uncultivated large filamentous bacteria from sulfidic sediments reveal new species and different genomic features in energy metabolism and defense.</title>
        <authorList>
            <person name="Fonseca A."/>
        </authorList>
    </citation>
    <scope>NUCLEOTIDE SEQUENCE</scope>
    <source>
        <strain evidence="2">HSG4</strain>
    </source>
</reference>
<dbReference type="Proteomes" id="UP001171945">
    <property type="component" value="Unassembled WGS sequence"/>
</dbReference>
<keyword evidence="1" id="KW-0472">Membrane</keyword>
<feature type="transmembrane region" description="Helical" evidence="1">
    <location>
        <begin position="107"/>
        <end position="123"/>
    </location>
</feature>